<dbReference type="EMBL" id="JAVREN010000040">
    <property type="protein sequence ID" value="MDT0309533.1"/>
    <property type="molecule type" value="Genomic_DNA"/>
</dbReference>
<feature type="region of interest" description="Disordered" evidence="1">
    <location>
        <begin position="97"/>
        <end position="127"/>
    </location>
</feature>
<feature type="compositionally biased region" description="Basic residues" evidence="1">
    <location>
        <begin position="180"/>
        <end position="192"/>
    </location>
</feature>
<gene>
    <name evidence="2" type="ORF">RM780_21605</name>
</gene>
<sequence>MDQRQPGLVRPAPSRARAASGSAPAGLTLPASAPSGTAGDAVGIPEDHGRRILGCLPRSGAVFACSALWWWVVPPDSQIGLDWPATARYWPNAVRPGAHTQRAPHQTPAAPRHHGGRGAAGDGPAQLVHWPEDAAPFTHPLLLYVAVCRLAGVPPVTRLAAQTRRQRPRASDAGPVRPGGRPRLRGRRSFLG</sequence>
<evidence type="ECO:0008006" key="4">
    <source>
        <dbReference type="Google" id="ProtNLM"/>
    </source>
</evidence>
<name>A0ABU2LEC9_9ACTN</name>
<feature type="region of interest" description="Disordered" evidence="1">
    <location>
        <begin position="1"/>
        <end position="42"/>
    </location>
</feature>
<evidence type="ECO:0000256" key="1">
    <source>
        <dbReference type="SAM" id="MobiDB-lite"/>
    </source>
</evidence>
<protein>
    <recommendedName>
        <fullName evidence="4">Transposase IS701-like DDE domain-containing protein</fullName>
    </recommendedName>
</protein>
<evidence type="ECO:0000313" key="3">
    <source>
        <dbReference type="Proteomes" id="UP001183388"/>
    </source>
</evidence>
<dbReference type="Proteomes" id="UP001183388">
    <property type="component" value="Unassembled WGS sequence"/>
</dbReference>
<comment type="caution">
    <text evidence="2">The sequence shown here is derived from an EMBL/GenBank/DDBJ whole genome shotgun (WGS) entry which is preliminary data.</text>
</comment>
<accession>A0ABU2LEC9</accession>
<keyword evidence="3" id="KW-1185">Reference proteome</keyword>
<organism evidence="2 3">
    <name type="scientific">Streptomyces boetiae</name>
    <dbReference type="NCBI Taxonomy" id="3075541"/>
    <lineage>
        <taxon>Bacteria</taxon>
        <taxon>Bacillati</taxon>
        <taxon>Actinomycetota</taxon>
        <taxon>Actinomycetes</taxon>
        <taxon>Kitasatosporales</taxon>
        <taxon>Streptomycetaceae</taxon>
        <taxon>Streptomyces</taxon>
    </lineage>
</organism>
<evidence type="ECO:0000313" key="2">
    <source>
        <dbReference type="EMBL" id="MDT0309533.1"/>
    </source>
</evidence>
<dbReference type="RefSeq" id="WP_311632498.1">
    <property type="nucleotide sequence ID" value="NZ_JAVREN010000040.1"/>
</dbReference>
<proteinExistence type="predicted"/>
<reference evidence="3" key="1">
    <citation type="submission" date="2023-07" db="EMBL/GenBank/DDBJ databases">
        <title>30 novel species of actinomycetes from the DSMZ collection.</title>
        <authorList>
            <person name="Nouioui I."/>
        </authorList>
    </citation>
    <scope>NUCLEOTIDE SEQUENCE [LARGE SCALE GENOMIC DNA]</scope>
    <source>
        <strain evidence="3">DSM 44917</strain>
    </source>
</reference>
<feature type="compositionally biased region" description="Low complexity" evidence="1">
    <location>
        <begin position="10"/>
        <end position="26"/>
    </location>
</feature>
<feature type="region of interest" description="Disordered" evidence="1">
    <location>
        <begin position="159"/>
        <end position="192"/>
    </location>
</feature>